<name>A0AAD5TNX0_9FUNG</name>
<organism evidence="3 4">
    <name type="scientific">Geranomyces variabilis</name>
    <dbReference type="NCBI Taxonomy" id="109894"/>
    <lineage>
        <taxon>Eukaryota</taxon>
        <taxon>Fungi</taxon>
        <taxon>Fungi incertae sedis</taxon>
        <taxon>Chytridiomycota</taxon>
        <taxon>Chytridiomycota incertae sedis</taxon>
        <taxon>Chytridiomycetes</taxon>
        <taxon>Spizellomycetales</taxon>
        <taxon>Powellomycetaceae</taxon>
        <taxon>Geranomyces</taxon>
    </lineage>
</organism>
<evidence type="ECO:0000256" key="1">
    <source>
        <dbReference type="SAM" id="MobiDB-lite"/>
    </source>
</evidence>
<dbReference type="EMBL" id="JADGJQ010000010">
    <property type="protein sequence ID" value="KAJ3182051.1"/>
    <property type="molecule type" value="Genomic_DNA"/>
</dbReference>
<dbReference type="InterPro" id="IPR001683">
    <property type="entry name" value="PX_dom"/>
</dbReference>
<dbReference type="PROSITE" id="PS50195">
    <property type="entry name" value="PX"/>
    <property type="match status" value="1"/>
</dbReference>
<comment type="caution">
    <text evidence="3">The sequence shown here is derived from an EMBL/GenBank/DDBJ whole genome shotgun (WGS) entry which is preliminary data.</text>
</comment>
<feature type="compositionally biased region" description="Polar residues" evidence="1">
    <location>
        <begin position="192"/>
        <end position="201"/>
    </location>
</feature>
<dbReference type="AlphaFoldDB" id="A0AAD5TNX0"/>
<feature type="region of interest" description="Disordered" evidence="1">
    <location>
        <begin position="147"/>
        <end position="201"/>
    </location>
</feature>
<feature type="domain" description="PX" evidence="2">
    <location>
        <begin position="224"/>
        <end position="357"/>
    </location>
</feature>
<feature type="region of interest" description="Disordered" evidence="1">
    <location>
        <begin position="400"/>
        <end position="420"/>
    </location>
</feature>
<dbReference type="InterPro" id="IPR036871">
    <property type="entry name" value="PX_dom_sf"/>
</dbReference>
<reference evidence="3" key="1">
    <citation type="submission" date="2020-05" db="EMBL/GenBank/DDBJ databases">
        <title>Phylogenomic resolution of chytrid fungi.</title>
        <authorList>
            <person name="Stajich J.E."/>
            <person name="Amses K."/>
            <person name="Simmons R."/>
            <person name="Seto K."/>
            <person name="Myers J."/>
            <person name="Bonds A."/>
            <person name="Quandt C.A."/>
            <person name="Barry K."/>
            <person name="Liu P."/>
            <person name="Grigoriev I."/>
            <person name="Longcore J.E."/>
            <person name="James T.Y."/>
        </authorList>
    </citation>
    <scope>NUCLEOTIDE SEQUENCE</scope>
    <source>
        <strain evidence="3">JEL0379</strain>
    </source>
</reference>
<sequence>MATASSIFKIRAIADFLAPKASDGSGSTLLSFRQSQAFYVLSTDKRKGLYFVSTQYATPFARTAVSGLVPMSHFELVDLLSKDPGSSAAQAKAKAAAAAAAAASQAAAAAVIAPAAEPLPAASTSRTKENITKRLYSYLHSNVRRHSEGALLAPPELRPGEEDHRNHERRRAGTIPRNVTPAQQQQQQQQQKSSNSNNLRRSPTSMLMMMATPAAQQQQHSVDPAARVTDIEVIAVAANTTTTTSFAIRVTRDNAPTTIVTRTYDDFTILATSLLQTFANGSGDRDDEENNNRGALPALPPPPPSSSSTTTLITPALAEQLRRRLDAYVRHLRHGTPATVGDCAAVCEFLAPRDAHEAIEQQRPRKDSGFSSSFGVNANASSVDGMAVDMESKLNIMSPRPRRAVTASDEQQETTTGGGEFDFAEDFYQAYV</sequence>
<evidence type="ECO:0000313" key="3">
    <source>
        <dbReference type="EMBL" id="KAJ3182051.1"/>
    </source>
</evidence>
<gene>
    <name evidence="3" type="ORF">HDU87_000393</name>
</gene>
<accession>A0AAD5TNX0</accession>
<dbReference type="Gene3D" id="3.30.1520.10">
    <property type="entry name" value="Phox-like domain"/>
    <property type="match status" value="1"/>
</dbReference>
<evidence type="ECO:0000259" key="2">
    <source>
        <dbReference type="PROSITE" id="PS50195"/>
    </source>
</evidence>
<evidence type="ECO:0000313" key="4">
    <source>
        <dbReference type="Proteomes" id="UP001212152"/>
    </source>
</evidence>
<dbReference type="Proteomes" id="UP001212152">
    <property type="component" value="Unassembled WGS sequence"/>
</dbReference>
<keyword evidence="4" id="KW-1185">Reference proteome</keyword>
<feature type="region of interest" description="Disordered" evidence="1">
    <location>
        <begin position="280"/>
        <end position="310"/>
    </location>
</feature>
<dbReference type="GO" id="GO:0035091">
    <property type="term" value="F:phosphatidylinositol binding"/>
    <property type="evidence" value="ECO:0007669"/>
    <property type="project" value="InterPro"/>
</dbReference>
<dbReference type="Pfam" id="PF00787">
    <property type="entry name" value="PX"/>
    <property type="match status" value="1"/>
</dbReference>
<proteinExistence type="predicted"/>
<protein>
    <recommendedName>
        <fullName evidence="2">PX domain-containing protein</fullName>
    </recommendedName>
</protein>
<dbReference type="SUPFAM" id="SSF64268">
    <property type="entry name" value="PX domain"/>
    <property type="match status" value="1"/>
</dbReference>